<reference evidence="2 3" key="1">
    <citation type="journal article" date="2014" name="Am. J. Bot.">
        <title>Genome assembly and annotation for red clover (Trifolium pratense; Fabaceae).</title>
        <authorList>
            <person name="Istvanek J."/>
            <person name="Jaros M."/>
            <person name="Krenek A."/>
            <person name="Repkova J."/>
        </authorList>
    </citation>
    <scope>NUCLEOTIDE SEQUENCE [LARGE SCALE GENOMIC DNA]</scope>
    <source>
        <strain evidence="3">cv. Tatra</strain>
        <tissue evidence="2">Young leaves</tissue>
    </source>
</reference>
<reference evidence="2 3" key="2">
    <citation type="journal article" date="2017" name="Front. Plant Sci.">
        <title>Gene Classification and Mining of Molecular Markers Useful in Red Clover (Trifolium pratense) Breeding.</title>
        <authorList>
            <person name="Istvanek J."/>
            <person name="Dluhosova J."/>
            <person name="Dluhos P."/>
            <person name="Patkova L."/>
            <person name="Nedelnik J."/>
            <person name="Repkova J."/>
        </authorList>
    </citation>
    <scope>NUCLEOTIDE SEQUENCE [LARGE SCALE GENOMIC DNA]</scope>
    <source>
        <strain evidence="3">cv. Tatra</strain>
        <tissue evidence="2">Young leaves</tissue>
    </source>
</reference>
<feature type="compositionally biased region" description="Basic residues" evidence="1">
    <location>
        <begin position="31"/>
        <end position="42"/>
    </location>
</feature>
<gene>
    <name evidence="2" type="ORF">L195_g028065</name>
</gene>
<protein>
    <submittedName>
        <fullName evidence="2">FAR1-related protein</fullName>
    </submittedName>
</protein>
<dbReference type="AlphaFoldDB" id="A0A2K3L0V3"/>
<dbReference type="EMBL" id="ASHM01024305">
    <property type="protein sequence ID" value="PNX72175.1"/>
    <property type="molecule type" value="Genomic_DNA"/>
</dbReference>
<accession>A0A2K3L0V3</accession>
<proteinExistence type="predicted"/>
<feature type="region of interest" description="Disordered" evidence="1">
    <location>
        <begin position="1"/>
        <end position="52"/>
    </location>
</feature>
<name>A0A2K3L0V3_TRIPR</name>
<evidence type="ECO:0000256" key="1">
    <source>
        <dbReference type="SAM" id="MobiDB-lite"/>
    </source>
</evidence>
<organism evidence="2 3">
    <name type="scientific">Trifolium pratense</name>
    <name type="common">Red clover</name>
    <dbReference type="NCBI Taxonomy" id="57577"/>
    <lineage>
        <taxon>Eukaryota</taxon>
        <taxon>Viridiplantae</taxon>
        <taxon>Streptophyta</taxon>
        <taxon>Embryophyta</taxon>
        <taxon>Tracheophyta</taxon>
        <taxon>Spermatophyta</taxon>
        <taxon>Magnoliopsida</taxon>
        <taxon>eudicotyledons</taxon>
        <taxon>Gunneridae</taxon>
        <taxon>Pentapetalae</taxon>
        <taxon>rosids</taxon>
        <taxon>fabids</taxon>
        <taxon>Fabales</taxon>
        <taxon>Fabaceae</taxon>
        <taxon>Papilionoideae</taxon>
        <taxon>50 kb inversion clade</taxon>
        <taxon>NPAAA clade</taxon>
        <taxon>Hologalegina</taxon>
        <taxon>IRL clade</taxon>
        <taxon>Trifolieae</taxon>
        <taxon>Trifolium</taxon>
    </lineage>
</organism>
<comment type="caution">
    <text evidence="2">The sequence shown here is derived from an EMBL/GenBank/DDBJ whole genome shotgun (WGS) entry which is preliminary data.</text>
</comment>
<feature type="region of interest" description="Disordered" evidence="1">
    <location>
        <begin position="66"/>
        <end position="93"/>
    </location>
</feature>
<evidence type="ECO:0000313" key="3">
    <source>
        <dbReference type="Proteomes" id="UP000236291"/>
    </source>
</evidence>
<evidence type="ECO:0000313" key="2">
    <source>
        <dbReference type="EMBL" id="PNX72175.1"/>
    </source>
</evidence>
<dbReference type="Proteomes" id="UP000236291">
    <property type="component" value="Unassembled WGS sequence"/>
</dbReference>
<dbReference type="ExpressionAtlas" id="A0A2K3L0V3">
    <property type="expression patterns" value="baseline"/>
</dbReference>
<sequence length="93" mass="10287">MPESEEHVIDLQPDDANNDGCDVENPVVTKSKGRPKGSRSRPKGGVEGAKKPRYCHVPGCNQTDHDTRNCPNKKKNIKVLPSQSPNKIIKGWK</sequence>